<reference evidence="1" key="1">
    <citation type="journal article" date="2014" name="Front. Microbiol.">
        <title>High frequency of phylogenetically diverse reductive dehalogenase-homologous genes in deep subseafloor sedimentary metagenomes.</title>
        <authorList>
            <person name="Kawai M."/>
            <person name="Futagami T."/>
            <person name="Toyoda A."/>
            <person name="Takaki Y."/>
            <person name="Nishi S."/>
            <person name="Hori S."/>
            <person name="Arai W."/>
            <person name="Tsubouchi T."/>
            <person name="Morono Y."/>
            <person name="Uchiyama I."/>
            <person name="Ito T."/>
            <person name="Fujiyama A."/>
            <person name="Inagaki F."/>
            <person name="Takami H."/>
        </authorList>
    </citation>
    <scope>NUCLEOTIDE SEQUENCE</scope>
    <source>
        <strain evidence="1">Expedition CK06-06</strain>
    </source>
</reference>
<evidence type="ECO:0000313" key="1">
    <source>
        <dbReference type="EMBL" id="GAH82133.1"/>
    </source>
</evidence>
<dbReference type="Gene3D" id="3.40.50.620">
    <property type="entry name" value="HUPs"/>
    <property type="match status" value="1"/>
</dbReference>
<accession>X1KJ99</accession>
<dbReference type="AlphaFoldDB" id="X1KJ99"/>
<feature type="non-terminal residue" evidence="1">
    <location>
        <position position="31"/>
    </location>
</feature>
<dbReference type="EMBL" id="BARU01035578">
    <property type="protein sequence ID" value="GAH82133.1"/>
    <property type="molecule type" value="Genomic_DNA"/>
</dbReference>
<comment type="caution">
    <text evidence="1">The sequence shown here is derived from an EMBL/GenBank/DDBJ whole genome shotgun (WGS) entry which is preliminary data.</text>
</comment>
<sequence length="31" mass="3731">MDSAVEFKTWKDPDDLLEEFEIVVIPRPFYT</sequence>
<dbReference type="InterPro" id="IPR014729">
    <property type="entry name" value="Rossmann-like_a/b/a_fold"/>
</dbReference>
<name>X1KJ99_9ZZZZ</name>
<proteinExistence type="predicted"/>
<gene>
    <name evidence="1" type="ORF">S03H2_55667</name>
</gene>
<organism evidence="1">
    <name type="scientific">marine sediment metagenome</name>
    <dbReference type="NCBI Taxonomy" id="412755"/>
    <lineage>
        <taxon>unclassified sequences</taxon>
        <taxon>metagenomes</taxon>
        <taxon>ecological metagenomes</taxon>
    </lineage>
</organism>
<protein>
    <submittedName>
        <fullName evidence="1">Uncharacterized protein</fullName>
    </submittedName>
</protein>